<feature type="transmembrane region" description="Helical" evidence="1">
    <location>
        <begin position="96"/>
        <end position="117"/>
    </location>
</feature>
<evidence type="ECO:0000313" key="2">
    <source>
        <dbReference type="EMBL" id="AZQ71341.1"/>
    </source>
</evidence>
<feature type="transmembrane region" description="Helical" evidence="1">
    <location>
        <begin position="123"/>
        <end position="144"/>
    </location>
</feature>
<dbReference type="AlphaFoldDB" id="A0A3S9PG83"/>
<gene>
    <name evidence="2" type="ORF">EKH77_09045</name>
</gene>
<keyword evidence="1" id="KW-0472">Membrane</keyword>
<name>A0A3S9PG83_STRLT</name>
<evidence type="ECO:0000256" key="1">
    <source>
        <dbReference type="SAM" id="Phobius"/>
    </source>
</evidence>
<dbReference type="RefSeq" id="WP_126913897.1">
    <property type="nucleotide sequence ID" value="NZ_CP034587.1"/>
</dbReference>
<organism evidence="2 3">
    <name type="scientific">Streptomyces luteoverticillatus</name>
    <name type="common">Streptoverticillium luteoverticillatus</name>
    <dbReference type="NCBI Taxonomy" id="66425"/>
    <lineage>
        <taxon>Bacteria</taxon>
        <taxon>Bacillati</taxon>
        <taxon>Actinomycetota</taxon>
        <taxon>Actinomycetes</taxon>
        <taxon>Kitasatosporales</taxon>
        <taxon>Streptomycetaceae</taxon>
        <taxon>Streptomyces</taxon>
    </lineage>
</organism>
<keyword evidence="1" id="KW-1133">Transmembrane helix</keyword>
<reference evidence="2 3" key="1">
    <citation type="submission" date="2018-12" db="EMBL/GenBank/DDBJ databases">
        <title>The whole draft genome of Streptomyce luteoverticillatus CGMCC 15060.</title>
        <authorList>
            <person name="Feng Z."/>
            <person name="Chen G."/>
            <person name="Zhang J."/>
            <person name="Zhu H."/>
            <person name="Yu X."/>
            <person name="Zhang W."/>
            <person name="Zhang X."/>
        </authorList>
    </citation>
    <scope>NUCLEOTIDE SEQUENCE [LARGE SCALE GENOMIC DNA]</scope>
    <source>
        <strain evidence="2 3">CGMCC 15060</strain>
    </source>
</reference>
<accession>A0A3S9PG83</accession>
<keyword evidence="3" id="KW-1185">Reference proteome</keyword>
<sequence length="160" mass="16757">MTTRIPSRTDSLGLLNGLIGFTGRPPDGDQAGAHGSETYRRSHPRAAYCPEALRATAVGGDWESAMDAAGHVQDQDDAQSAPGDASPTWVRLAFRLAFGIVAIGVTVFLVLVTTGTVRAGEGVMITFKLMGGLCVIGATASTLLKTGGGREVREWLKSKL</sequence>
<keyword evidence="1" id="KW-0812">Transmembrane</keyword>
<evidence type="ECO:0000313" key="3">
    <source>
        <dbReference type="Proteomes" id="UP000267900"/>
    </source>
</evidence>
<proteinExistence type="predicted"/>
<dbReference type="Proteomes" id="UP000267900">
    <property type="component" value="Chromosome"/>
</dbReference>
<dbReference type="EMBL" id="CP034587">
    <property type="protein sequence ID" value="AZQ71341.1"/>
    <property type="molecule type" value="Genomic_DNA"/>
</dbReference>
<protein>
    <submittedName>
        <fullName evidence="2">Uncharacterized protein</fullName>
    </submittedName>
</protein>